<accession>A0A8A1L3X8</accession>
<gene>
    <name evidence="1" type="ORF">I7I53_08878</name>
</gene>
<evidence type="ECO:0000313" key="2">
    <source>
        <dbReference type="Proteomes" id="UP000663419"/>
    </source>
</evidence>
<evidence type="ECO:0000313" key="1">
    <source>
        <dbReference type="EMBL" id="QSS48769.1"/>
    </source>
</evidence>
<dbReference type="Proteomes" id="UP000663419">
    <property type="component" value="Chromosome 1"/>
</dbReference>
<dbReference type="VEuPathDB" id="FungiDB:I7I53_08878"/>
<sequence length="71" mass="7889">MWFPTISTWLPKTAEGGGLDLVPPLQDWGYKTVASKLRRRKSKSMPICASFSMKVKPASQTHPFASAYFGV</sequence>
<dbReference type="EMBL" id="CP069102">
    <property type="protein sequence ID" value="QSS48769.1"/>
    <property type="molecule type" value="Genomic_DNA"/>
</dbReference>
<dbReference type="AlphaFoldDB" id="A0A8A1L3X8"/>
<reference evidence="1" key="1">
    <citation type="submission" date="2021-01" db="EMBL/GenBank/DDBJ databases">
        <title>Chromosome-level genome assembly of a human fungal pathogen reveals clustering of transcriptionally co-regulated genes.</title>
        <authorList>
            <person name="Voorhies M."/>
            <person name="Cohen S."/>
            <person name="Shea T.P."/>
            <person name="Petrus S."/>
            <person name="Munoz J.F."/>
            <person name="Poplawski S."/>
            <person name="Goldman W.E."/>
            <person name="Michael T."/>
            <person name="Cuomo C.A."/>
            <person name="Sil A."/>
            <person name="Beyhan S."/>
        </authorList>
    </citation>
    <scope>NUCLEOTIDE SEQUENCE</scope>
    <source>
        <strain evidence="1">H88</strain>
    </source>
</reference>
<protein>
    <submittedName>
        <fullName evidence="1">Uncharacterized protein</fullName>
    </submittedName>
</protein>
<name>A0A8A1L3X8_AJEC8</name>
<organism evidence="1 2">
    <name type="scientific">Ajellomyces capsulatus (strain H88)</name>
    <name type="common">Darling's disease fungus</name>
    <name type="synonym">Histoplasma capsulatum</name>
    <dbReference type="NCBI Taxonomy" id="544711"/>
    <lineage>
        <taxon>Eukaryota</taxon>
        <taxon>Fungi</taxon>
        <taxon>Dikarya</taxon>
        <taxon>Ascomycota</taxon>
        <taxon>Pezizomycotina</taxon>
        <taxon>Eurotiomycetes</taxon>
        <taxon>Eurotiomycetidae</taxon>
        <taxon>Onygenales</taxon>
        <taxon>Ajellomycetaceae</taxon>
        <taxon>Histoplasma</taxon>
    </lineage>
</organism>
<proteinExistence type="predicted"/>